<accession>A0A7G9G5C8</accession>
<evidence type="ECO:0000313" key="7">
    <source>
        <dbReference type="EMBL" id="QNM06010.1"/>
    </source>
</evidence>
<dbReference type="PRINTS" id="PR00447">
    <property type="entry name" value="NATRESASSCMP"/>
</dbReference>
<keyword evidence="2" id="KW-0813">Transport</keyword>
<keyword evidence="5 6" id="KW-0472">Membrane</keyword>
<keyword evidence="3 6" id="KW-0812">Transmembrane</keyword>
<dbReference type="InterPro" id="IPR001046">
    <property type="entry name" value="NRAMP_fam"/>
</dbReference>
<dbReference type="GO" id="GO:0015086">
    <property type="term" value="F:cadmium ion transmembrane transporter activity"/>
    <property type="evidence" value="ECO:0007669"/>
    <property type="project" value="TreeGrafter"/>
</dbReference>
<dbReference type="GO" id="GO:0005886">
    <property type="term" value="C:plasma membrane"/>
    <property type="evidence" value="ECO:0007669"/>
    <property type="project" value="TreeGrafter"/>
</dbReference>
<feature type="transmembrane region" description="Helical" evidence="6">
    <location>
        <begin position="387"/>
        <end position="407"/>
    </location>
</feature>
<evidence type="ECO:0000313" key="8">
    <source>
        <dbReference type="Proteomes" id="UP000515823"/>
    </source>
</evidence>
<evidence type="ECO:0000256" key="2">
    <source>
        <dbReference type="ARBA" id="ARBA00022448"/>
    </source>
</evidence>
<name>A0A7G9G5C8_9FIRM</name>
<dbReference type="Proteomes" id="UP000515823">
    <property type="component" value="Chromosome"/>
</dbReference>
<evidence type="ECO:0000256" key="1">
    <source>
        <dbReference type="ARBA" id="ARBA00004141"/>
    </source>
</evidence>
<dbReference type="PANTHER" id="PTHR11706">
    <property type="entry name" value="SOLUTE CARRIER PROTEIN FAMILY 11 MEMBER"/>
    <property type="match status" value="1"/>
</dbReference>
<dbReference type="KEGG" id="qdo:H9Q78_02250"/>
<evidence type="ECO:0000256" key="3">
    <source>
        <dbReference type="ARBA" id="ARBA00022692"/>
    </source>
</evidence>
<protein>
    <submittedName>
        <fullName evidence="7">Nramp family divalent metal transporter</fullName>
    </submittedName>
</protein>
<feature type="transmembrane region" description="Helical" evidence="6">
    <location>
        <begin position="320"/>
        <end position="340"/>
    </location>
</feature>
<comment type="subcellular location">
    <subcellularLocation>
        <location evidence="1">Membrane</location>
        <topology evidence="1">Multi-pass membrane protein</topology>
    </subcellularLocation>
</comment>
<dbReference type="Pfam" id="PF01566">
    <property type="entry name" value="Nramp"/>
    <property type="match status" value="1"/>
</dbReference>
<evidence type="ECO:0000256" key="4">
    <source>
        <dbReference type="ARBA" id="ARBA00022989"/>
    </source>
</evidence>
<keyword evidence="8" id="KW-1185">Reference proteome</keyword>
<feature type="transmembrane region" description="Helical" evidence="6">
    <location>
        <begin position="89"/>
        <end position="117"/>
    </location>
</feature>
<evidence type="ECO:0000256" key="5">
    <source>
        <dbReference type="ARBA" id="ARBA00023136"/>
    </source>
</evidence>
<evidence type="ECO:0000256" key="6">
    <source>
        <dbReference type="SAM" id="Phobius"/>
    </source>
</evidence>
<feature type="transmembrane region" description="Helical" evidence="6">
    <location>
        <begin position="232"/>
        <end position="254"/>
    </location>
</feature>
<feature type="transmembrane region" description="Helical" evidence="6">
    <location>
        <begin position="189"/>
        <end position="211"/>
    </location>
</feature>
<feature type="transmembrane region" description="Helical" evidence="6">
    <location>
        <begin position="123"/>
        <end position="139"/>
    </location>
</feature>
<dbReference type="GO" id="GO:0005384">
    <property type="term" value="F:manganese ion transmembrane transporter activity"/>
    <property type="evidence" value="ECO:0007669"/>
    <property type="project" value="TreeGrafter"/>
</dbReference>
<dbReference type="GO" id="GO:0034755">
    <property type="term" value="P:iron ion transmembrane transport"/>
    <property type="evidence" value="ECO:0007669"/>
    <property type="project" value="TreeGrafter"/>
</dbReference>
<dbReference type="PANTHER" id="PTHR11706:SF33">
    <property type="entry name" value="NATURAL RESISTANCE-ASSOCIATED MACROPHAGE PROTEIN 2"/>
    <property type="match status" value="1"/>
</dbReference>
<sequence length="414" mass="44466">MNEKKLTFKDYAKALGPGAIMSAAIIGPGTVTTASTQGANYGYTALWILLLACLIAYFFQEPATRISIGCKESVMVGVREYISPGVAKFLWVVLFVGSIAFQAGNLSGASMALTYFFPGTTNLLWAIIMSVLALVIVLLNRYKIIEGVNQILIILMVLAFVLTACTSGPNIGDMFTEGFSFKIPGGNAILAVSLLATTVTPNLVLGYSSFLRKKYPDSKSPKNDIKLAKADLGLNMFITFLITGAIIVCAGTLLHPKGIQISSAADMAQQLTPLLGRFAGIFFSLGLWAAAISSVLYQISIHNMLFPPAFELDENPKAKHNVIITCLVVLIPIILIVIFGSSPVQLIIAAQALNGIALPMVCIISWILCNKKSLLGDFVNNLRQNIIMGIVTALTLLFAINALYSVIQKVIAMF</sequence>
<dbReference type="EMBL" id="CP060634">
    <property type="protein sequence ID" value="QNM06010.1"/>
    <property type="molecule type" value="Genomic_DNA"/>
</dbReference>
<gene>
    <name evidence="7" type="ORF">H9Q78_02250</name>
</gene>
<keyword evidence="4 6" id="KW-1133">Transmembrane helix</keyword>
<feature type="transmembrane region" description="Helical" evidence="6">
    <location>
        <begin position="274"/>
        <end position="299"/>
    </location>
</feature>
<dbReference type="RefSeq" id="WP_249303379.1">
    <property type="nucleotide sequence ID" value="NZ_CP060634.1"/>
</dbReference>
<proteinExistence type="predicted"/>
<reference evidence="7 8" key="1">
    <citation type="submission" date="2020-08" db="EMBL/GenBank/DDBJ databases">
        <authorList>
            <person name="Liu C."/>
            <person name="Sun Q."/>
        </authorList>
    </citation>
    <scope>NUCLEOTIDE SEQUENCE [LARGE SCALE GENOMIC DNA]</scope>
    <source>
        <strain evidence="7 8">NSJ-38</strain>
    </source>
</reference>
<feature type="transmembrane region" description="Helical" evidence="6">
    <location>
        <begin position="151"/>
        <end position="169"/>
    </location>
</feature>
<feature type="transmembrane region" description="Helical" evidence="6">
    <location>
        <begin position="41"/>
        <end position="59"/>
    </location>
</feature>
<dbReference type="Gene3D" id="1.20.1740.10">
    <property type="entry name" value="Amino acid/polyamine transporter I"/>
    <property type="match status" value="1"/>
</dbReference>
<feature type="transmembrane region" description="Helical" evidence="6">
    <location>
        <begin position="346"/>
        <end position="367"/>
    </location>
</feature>
<feature type="transmembrane region" description="Helical" evidence="6">
    <location>
        <begin position="12"/>
        <end position="29"/>
    </location>
</feature>
<dbReference type="NCBIfam" id="NF037982">
    <property type="entry name" value="Nramp_1"/>
    <property type="match status" value="1"/>
</dbReference>
<dbReference type="AlphaFoldDB" id="A0A7G9G5C8"/>
<organism evidence="7 8">
    <name type="scientific">Qiania dongpingensis</name>
    <dbReference type="NCBI Taxonomy" id="2763669"/>
    <lineage>
        <taxon>Bacteria</taxon>
        <taxon>Bacillati</taxon>
        <taxon>Bacillota</taxon>
        <taxon>Clostridia</taxon>
        <taxon>Lachnospirales</taxon>
        <taxon>Lachnospiraceae</taxon>
        <taxon>Qiania</taxon>
    </lineage>
</organism>